<evidence type="ECO:0000313" key="2">
    <source>
        <dbReference type="EMBL" id="CAB4120914.1"/>
    </source>
</evidence>
<accession>A0A6J5KG48</accession>
<sequence>MPGEAIAPDPNMPIPDRGYGYRYGSQQMPDTDQWAGKLPPNDQPIKGDGYYGYLPRSDGSPNKSSEISIGIELGDKRYHVPSMVPGLSKDQLNYLLQTPEDQLYKRDKHTMQAIQDNASKWAQQRIAAGLPVFATAPEEGKYQPNPGTLRQAIEQSIARKP</sequence>
<dbReference type="EMBL" id="LR798189">
    <property type="protein sequence ID" value="CAB5078966.1"/>
    <property type="molecule type" value="Genomic_DNA"/>
</dbReference>
<evidence type="ECO:0000313" key="3">
    <source>
        <dbReference type="EMBL" id="CAB4241345.1"/>
    </source>
</evidence>
<organism evidence="2">
    <name type="scientific">uncultured Caudovirales phage</name>
    <dbReference type="NCBI Taxonomy" id="2100421"/>
    <lineage>
        <taxon>Viruses</taxon>
        <taxon>Duplodnaviria</taxon>
        <taxon>Heunggongvirae</taxon>
        <taxon>Uroviricota</taxon>
        <taxon>Caudoviricetes</taxon>
        <taxon>Peduoviridae</taxon>
        <taxon>Maltschvirus</taxon>
        <taxon>Maltschvirus maltsch</taxon>
    </lineage>
</organism>
<evidence type="ECO:0000256" key="1">
    <source>
        <dbReference type="SAM" id="MobiDB-lite"/>
    </source>
</evidence>
<gene>
    <name evidence="4" type="ORF">UFOVP145_7</name>
    <name evidence="2" type="ORF">UFOVP4_8</name>
    <name evidence="3" type="ORF">UFOVP64_51</name>
</gene>
<dbReference type="EMBL" id="LR796136">
    <property type="protein sequence ID" value="CAB4120914.1"/>
    <property type="molecule type" value="Genomic_DNA"/>
</dbReference>
<dbReference type="EMBL" id="LR797822">
    <property type="protein sequence ID" value="CAB4241345.1"/>
    <property type="molecule type" value="Genomic_DNA"/>
</dbReference>
<protein>
    <submittedName>
        <fullName evidence="2">Uncharacterized protein</fullName>
    </submittedName>
</protein>
<feature type="region of interest" description="Disordered" evidence="1">
    <location>
        <begin position="1"/>
        <end position="66"/>
    </location>
</feature>
<evidence type="ECO:0000313" key="4">
    <source>
        <dbReference type="EMBL" id="CAB5078966.1"/>
    </source>
</evidence>
<reference evidence="2" key="1">
    <citation type="submission" date="2020-04" db="EMBL/GenBank/DDBJ databases">
        <authorList>
            <person name="Chiriac C."/>
            <person name="Salcher M."/>
            <person name="Ghai R."/>
            <person name="Kavagutti S V."/>
        </authorList>
    </citation>
    <scope>NUCLEOTIDE SEQUENCE</scope>
</reference>
<proteinExistence type="predicted"/>
<name>A0A6J5KG48_9CAUD</name>